<keyword evidence="3" id="KW-0732">Signal</keyword>
<keyword evidence="9" id="KW-1185">Reference proteome</keyword>
<dbReference type="Gene3D" id="1.25.40.390">
    <property type="match status" value="1"/>
</dbReference>
<proteinExistence type="inferred from homology"/>
<protein>
    <submittedName>
        <fullName evidence="8">Starch-binding associating with outer membrane</fullName>
    </submittedName>
</protein>
<gene>
    <name evidence="8" type="ORF">SAMN04487894_11611</name>
</gene>
<accession>A0A1G6YKJ6</accession>
<dbReference type="PROSITE" id="PS51257">
    <property type="entry name" value="PROKAR_LIPOPROTEIN"/>
    <property type="match status" value="1"/>
</dbReference>
<dbReference type="Pfam" id="PF14322">
    <property type="entry name" value="SusD-like_3"/>
    <property type="match status" value="1"/>
</dbReference>
<feature type="domain" description="SusD-like N-terminal" evidence="7">
    <location>
        <begin position="99"/>
        <end position="230"/>
    </location>
</feature>
<dbReference type="AlphaFoldDB" id="A0A1G6YKJ6"/>
<organism evidence="8 9">
    <name type="scientific">Niabella drilacis (strain DSM 25811 / CCM 8410 / CCUG 62505 / LMG 26954 / E90)</name>
    <dbReference type="NCBI Taxonomy" id="1285928"/>
    <lineage>
        <taxon>Bacteria</taxon>
        <taxon>Pseudomonadati</taxon>
        <taxon>Bacteroidota</taxon>
        <taxon>Chitinophagia</taxon>
        <taxon>Chitinophagales</taxon>
        <taxon>Chitinophagaceae</taxon>
        <taxon>Niabella</taxon>
    </lineage>
</organism>
<dbReference type="STRING" id="1285928.SAMN04487894_11611"/>
<evidence type="ECO:0000313" key="8">
    <source>
        <dbReference type="EMBL" id="SDD90801.1"/>
    </source>
</evidence>
<evidence type="ECO:0000313" key="9">
    <source>
        <dbReference type="Proteomes" id="UP000198757"/>
    </source>
</evidence>
<feature type="domain" description="RagB/SusD" evidence="6">
    <location>
        <begin position="319"/>
        <end position="635"/>
    </location>
</feature>
<evidence type="ECO:0000259" key="6">
    <source>
        <dbReference type="Pfam" id="PF07980"/>
    </source>
</evidence>
<keyword evidence="5" id="KW-0998">Cell outer membrane</keyword>
<keyword evidence="4" id="KW-0472">Membrane</keyword>
<dbReference type="Pfam" id="PF07980">
    <property type="entry name" value="SusD_RagB"/>
    <property type="match status" value="1"/>
</dbReference>
<comment type="similarity">
    <text evidence="2">Belongs to the SusD family.</text>
</comment>
<comment type="subcellular location">
    <subcellularLocation>
        <location evidence="1">Cell outer membrane</location>
    </subcellularLocation>
</comment>
<evidence type="ECO:0000256" key="2">
    <source>
        <dbReference type="ARBA" id="ARBA00006275"/>
    </source>
</evidence>
<dbReference type="Proteomes" id="UP000198757">
    <property type="component" value="Unassembled WGS sequence"/>
</dbReference>
<dbReference type="EMBL" id="FMZO01000016">
    <property type="protein sequence ID" value="SDD90801.1"/>
    <property type="molecule type" value="Genomic_DNA"/>
</dbReference>
<evidence type="ECO:0000256" key="3">
    <source>
        <dbReference type="ARBA" id="ARBA00022729"/>
    </source>
</evidence>
<dbReference type="InterPro" id="IPR033985">
    <property type="entry name" value="SusD-like_N"/>
</dbReference>
<name>A0A1G6YKJ6_NIADE</name>
<dbReference type="RefSeq" id="WP_090392211.1">
    <property type="nucleotide sequence ID" value="NZ_FMZO01000016.1"/>
</dbReference>
<evidence type="ECO:0000256" key="4">
    <source>
        <dbReference type="ARBA" id="ARBA00023136"/>
    </source>
</evidence>
<dbReference type="OrthoDB" id="608091at2"/>
<dbReference type="InterPro" id="IPR012944">
    <property type="entry name" value="SusD_RagB_dom"/>
</dbReference>
<sequence length="635" mass="71315">MKIRFYISVALVLTGLSSCKKFLDIIPDNIATIENAFALRTEAEKYLFTCYSYVPANGSMAGNPAFSAGDEISLVYPLTITAPAYEIARGNQNKINPVFNLWDGSGSQTYKDLFNGIRDCNIFLDNIGRVPDITDEERNRWIAEVKFLKAYYHFYLFRMYGPIPLVRKNLSVDAPKEEAMVYRDPVDSCVNYMVQLLDEAKEALPLIVSDPVNELGRITQGAAYMLKAKILVTAASPLFNGNADYASFKDNRGVALFSATPDPAKWTKAVTACKEAIDVCTNAGNKLYYFEPDVTQTGLSPETRTQMNLRNAINLKWNPEIIWGNTNSMTSALQTNSIPRGLDPALIANSSPAGLIAPTLNVVELFYSKNGVPITEDKTWNYANRYTLRTGTNAERYYIGLNYVTAQLNFDREPRYYASMGFDGGVWFGQGKYDDKSPFVLQAKAGQAAAGVTVFAYSTTGYWTKKYVHYQDVIGSGTSLSIQNYPWPEMRLADLFLLYAEALNEAQGPVPEVLDYLNQVRERAGIPAVAEAWTQYSTNPSAYTTKEGLRTIIHRERTVELAFEGSRYWDLKRWKEAANVLNTPVRGWTREQAAAAGYYQPRVLFNQTFGFKDYFWPIKDGAITINRNLVQNPGW</sequence>
<reference evidence="9" key="1">
    <citation type="submission" date="2016-10" db="EMBL/GenBank/DDBJ databases">
        <authorList>
            <person name="Varghese N."/>
            <person name="Submissions S."/>
        </authorList>
    </citation>
    <scope>NUCLEOTIDE SEQUENCE [LARGE SCALE GENOMIC DNA]</scope>
    <source>
        <strain evidence="9">DSM 25811 / CCM 8410 / LMG 26954 / E90</strain>
    </source>
</reference>
<evidence type="ECO:0000256" key="1">
    <source>
        <dbReference type="ARBA" id="ARBA00004442"/>
    </source>
</evidence>
<dbReference type="GO" id="GO:0009279">
    <property type="term" value="C:cell outer membrane"/>
    <property type="evidence" value="ECO:0007669"/>
    <property type="project" value="UniProtKB-SubCell"/>
</dbReference>
<evidence type="ECO:0000256" key="5">
    <source>
        <dbReference type="ARBA" id="ARBA00023237"/>
    </source>
</evidence>
<evidence type="ECO:0000259" key="7">
    <source>
        <dbReference type="Pfam" id="PF14322"/>
    </source>
</evidence>
<dbReference type="InterPro" id="IPR011990">
    <property type="entry name" value="TPR-like_helical_dom_sf"/>
</dbReference>
<dbReference type="SUPFAM" id="SSF48452">
    <property type="entry name" value="TPR-like"/>
    <property type="match status" value="1"/>
</dbReference>